<sequence length="188" mass="20716">MASDEKTCEGGESAGSGETNPRDDGWVNPRRPLTRPIVTLVYRCNKPAGGGESLTGMLERRKTQSFSPCRSLVAPIDESAGKARCLDAAPTAMTLRSGGLSSCVTLQDVKAYFELILEKDVVAVAEAETESFSNVFSPIYFPWPMTGESWEASKVEAERQMKEEGFSCFNSPNDDLNSFEEIEKRKNW</sequence>
<comment type="caution">
    <text evidence="2">The sequence shown here is derived from an EMBL/GenBank/DDBJ whole genome shotgun (WGS) entry which is preliminary data.</text>
</comment>
<dbReference type="EMBL" id="JBEAFC010000003">
    <property type="protein sequence ID" value="KAL1563488.1"/>
    <property type="molecule type" value="Genomic_DNA"/>
</dbReference>
<organism evidence="2 3">
    <name type="scientific">Salvia divinorum</name>
    <name type="common">Maria pastora</name>
    <name type="synonym">Diviner's sage</name>
    <dbReference type="NCBI Taxonomy" id="28513"/>
    <lineage>
        <taxon>Eukaryota</taxon>
        <taxon>Viridiplantae</taxon>
        <taxon>Streptophyta</taxon>
        <taxon>Embryophyta</taxon>
        <taxon>Tracheophyta</taxon>
        <taxon>Spermatophyta</taxon>
        <taxon>Magnoliopsida</taxon>
        <taxon>eudicotyledons</taxon>
        <taxon>Gunneridae</taxon>
        <taxon>Pentapetalae</taxon>
        <taxon>asterids</taxon>
        <taxon>lamiids</taxon>
        <taxon>Lamiales</taxon>
        <taxon>Lamiaceae</taxon>
        <taxon>Nepetoideae</taxon>
        <taxon>Mentheae</taxon>
        <taxon>Salviinae</taxon>
        <taxon>Salvia</taxon>
        <taxon>Salvia subgen. Calosphace</taxon>
    </lineage>
</organism>
<evidence type="ECO:0000256" key="1">
    <source>
        <dbReference type="SAM" id="MobiDB-lite"/>
    </source>
</evidence>
<name>A0ABD1I423_SALDI</name>
<protein>
    <submittedName>
        <fullName evidence="2">Uncharacterized protein</fullName>
    </submittedName>
</protein>
<dbReference type="AlphaFoldDB" id="A0ABD1I423"/>
<gene>
    <name evidence="2" type="ORF">AAHA92_05950</name>
</gene>
<evidence type="ECO:0000313" key="3">
    <source>
        <dbReference type="Proteomes" id="UP001567538"/>
    </source>
</evidence>
<proteinExistence type="predicted"/>
<keyword evidence="3" id="KW-1185">Reference proteome</keyword>
<feature type="region of interest" description="Disordered" evidence="1">
    <location>
        <begin position="1"/>
        <end position="31"/>
    </location>
</feature>
<dbReference type="Proteomes" id="UP001567538">
    <property type="component" value="Unassembled WGS sequence"/>
</dbReference>
<reference evidence="2 3" key="1">
    <citation type="submission" date="2024-06" db="EMBL/GenBank/DDBJ databases">
        <title>A chromosome level genome sequence of Diviner's sage (Salvia divinorum).</title>
        <authorList>
            <person name="Ford S.A."/>
            <person name="Ro D.-K."/>
            <person name="Ness R.W."/>
            <person name="Phillips M.A."/>
        </authorList>
    </citation>
    <scope>NUCLEOTIDE SEQUENCE [LARGE SCALE GENOMIC DNA]</scope>
    <source>
        <strain evidence="2">SAF-2024a</strain>
        <tissue evidence="2">Leaf</tissue>
    </source>
</reference>
<evidence type="ECO:0000313" key="2">
    <source>
        <dbReference type="EMBL" id="KAL1563488.1"/>
    </source>
</evidence>
<accession>A0ABD1I423</accession>